<dbReference type="InterPro" id="IPR034690">
    <property type="entry name" value="Endolysin_T4_type"/>
</dbReference>
<name>A0A2Z2H9W7_9GAMM</name>
<reference evidence="8 9" key="1">
    <citation type="journal article" date="2017" name="Int. J. Syst. Evol. Microbiol.">
        <title>Kushneria konosiri sp. nov., isolated from the Korean salt-fermented seafood Daemi-jeot.</title>
        <authorList>
            <person name="Yun J.H."/>
            <person name="Park S.K."/>
            <person name="Lee J.Y."/>
            <person name="Jung M.J."/>
            <person name="Bae J.W."/>
        </authorList>
    </citation>
    <scope>NUCLEOTIDE SEQUENCE [LARGE SCALE GENOMIC DNA]</scope>
    <source>
        <strain evidence="8 9">X49</strain>
    </source>
</reference>
<keyword evidence="4 7" id="KW-0378">Hydrolase</keyword>
<dbReference type="EMBL" id="CP021323">
    <property type="protein sequence ID" value="ARS54313.1"/>
    <property type="molecule type" value="Genomic_DNA"/>
</dbReference>
<comment type="catalytic activity">
    <reaction evidence="1 7">
        <text>Hydrolysis of (1-&gt;4)-beta-linkages between N-acetylmuramic acid and N-acetyl-D-glucosamine residues in a peptidoglycan and between N-acetyl-D-glucosamine residues in chitodextrins.</text>
        <dbReference type="EC" id="3.2.1.17"/>
    </reaction>
</comment>
<dbReference type="InterPro" id="IPR023347">
    <property type="entry name" value="Lysozyme_dom_sf"/>
</dbReference>
<organism evidence="8 9">
    <name type="scientific">Kushneria konosiri</name>
    <dbReference type="NCBI Taxonomy" id="698828"/>
    <lineage>
        <taxon>Bacteria</taxon>
        <taxon>Pseudomonadati</taxon>
        <taxon>Pseudomonadota</taxon>
        <taxon>Gammaproteobacteria</taxon>
        <taxon>Oceanospirillales</taxon>
        <taxon>Halomonadaceae</taxon>
        <taxon>Kushneria</taxon>
    </lineage>
</organism>
<dbReference type="GO" id="GO:0009253">
    <property type="term" value="P:peptidoglycan catabolic process"/>
    <property type="evidence" value="ECO:0007669"/>
    <property type="project" value="InterPro"/>
</dbReference>
<evidence type="ECO:0000256" key="6">
    <source>
        <dbReference type="ARBA" id="ARBA00023295"/>
    </source>
</evidence>
<proteinExistence type="inferred from homology"/>
<comment type="similarity">
    <text evidence="7">Belongs to the glycosyl hydrolase 24 family.</text>
</comment>
<keyword evidence="5" id="KW-1035">Host cytoplasm</keyword>
<evidence type="ECO:0000256" key="3">
    <source>
        <dbReference type="ARBA" id="ARBA00022638"/>
    </source>
</evidence>
<evidence type="ECO:0000256" key="1">
    <source>
        <dbReference type="ARBA" id="ARBA00000632"/>
    </source>
</evidence>
<keyword evidence="9" id="KW-1185">Reference proteome</keyword>
<dbReference type="RefSeq" id="WP_086623183.1">
    <property type="nucleotide sequence ID" value="NZ_CP021323.1"/>
</dbReference>
<dbReference type="CDD" id="cd00737">
    <property type="entry name" value="lyz_endolysin_autolysin"/>
    <property type="match status" value="1"/>
</dbReference>
<dbReference type="GO" id="GO:0003796">
    <property type="term" value="F:lysozyme activity"/>
    <property type="evidence" value="ECO:0007669"/>
    <property type="project" value="UniProtKB-EC"/>
</dbReference>
<dbReference type="EC" id="3.2.1.17" evidence="7"/>
<gene>
    <name evidence="8" type="ORF">B9G99_00210</name>
</gene>
<dbReference type="HAMAP" id="MF_04110">
    <property type="entry name" value="ENDOLYSIN_T4"/>
    <property type="match status" value="1"/>
</dbReference>
<dbReference type="PANTHER" id="PTHR38107:SF3">
    <property type="entry name" value="LYSOZYME RRRD-RELATED"/>
    <property type="match status" value="1"/>
</dbReference>
<dbReference type="Proteomes" id="UP000250025">
    <property type="component" value="Chromosome"/>
</dbReference>
<evidence type="ECO:0000313" key="8">
    <source>
        <dbReference type="EMBL" id="ARS54313.1"/>
    </source>
</evidence>
<evidence type="ECO:0000256" key="7">
    <source>
        <dbReference type="RuleBase" id="RU003788"/>
    </source>
</evidence>
<dbReference type="InterPro" id="IPR023346">
    <property type="entry name" value="Lysozyme-like_dom_sf"/>
</dbReference>
<evidence type="ECO:0000256" key="4">
    <source>
        <dbReference type="ARBA" id="ARBA00022801"/>
    </source>
</evidence>
<protein>
    <recommendedName>
        <fullName evidence="7">Lysozyme</fullName>
        <ecNumber evidence="7">3.2.1.17</ecNumber>
    </recommendedName>
</protein>
<evidence type="ECO:0000313" key="9">
    <source>
        <dbReference type="Proteomes" id="UP000250025"/>
    </source>
</evidence>
<dbReference type="InterPro" id="IPR051018">
    <property type="entry name" value="Bacteriophage_GH24"/>
</dbReference>
<keyword evidence="2 7" id="KW-0929">Antimicrobial</keyword>
<dbReference type="SUPFAM" id="SSF53955">
    <property type="entry name" value="Lysozyme-like"/>
    <property type="match status" value="1"/>
</dbReference>
<dbReference type="InterPro" id="IPR033907">
    <property type="entry name" value="Endolysin_autolysin"/>
</dbReference>
<dbReference type="Gene3D" id="1.10.530.40">
    <property type="match status" value="1"/>
</dbReference>
<evidence type="ECO:0000256" key="5">
    <source>
        <dbReference type="ARBA" id="ARBA00023200"/>
    </source>
</evidence>
<dbReference type="GO" id="GO:0042742">
    <property type="term" value="P:defense response to bacterium"/>
    <property type="evidence" value="ECO:0007669"/>
    <property type="project" value="UniProtKB-KW"/>
</dbReference>
<dbReference type="OrthoDB" id="8141296at2"/>
<dbReference type="GO" id="GO:0031640">
    <property type="term" value="P:killing of cells of another organism"/>
    <property type="evidence" value="ECO:0007669"/>
    <property type="project" value="UniProtKB-KW"/>
</dbReference>
<dbReference type="Pfam" id="PF00959">
    <property type="entry name" value="Phage_lysozyme"/>
    <property type="match status" value="1"/>
</dbReference>
<dbReference type="KEGG" id="kus:B9G99_00210"/>
<accession>A0A2Z2H9W7</accession>
<keyword evidence="3 7" id="KW-0081">Bacteriolytic enzyme</keyword>
<dbReference type="PANTHER" id="PTHR38107">
    <property type="match status" value="1"/>
</dbReference>
<evidence type="ECO:0000256" key="2">
    <source>
        <dbReference type="ARBA" id="ARBA00022529"/>
    </source>
</evidence>
<keyword evidence="6 7" id="KW-0326">Glycosidase</keyword>
<dbReference type="AlphaFoldDB" id="A0A2Z2H9W7"/>
<sequence length="171" mass="18603">MRTSQNGLDLIKASEGLELTAYRDSVGVPTIGYGHTLNVKMGDVITASRAESLLQSDLRRFEAAVNRMVVVEINQNQFDALVSLCFNVGNAAIKSSTLLRLLNAGDYLGAADQFPRWVYAGGVKLNGLVKRRAAERDLFLAPAQARAPASWLDELVLCSDSNCRPYGKESP</sequence>
<dbReference type="GO" id="GO:0016998">
    <property type="term" value="P:cell wall macromolecule catabolic process"/>
    <property type="evidence" value="ECO:0007669"/>
    <property type="project" value="InterPro"/>
</dbReference>
<dbReference type="InterPro" id="IPR002196">
    <property type="entry name" value="Glyco_hydro_24"/>
</dbReference>